<protein>
    <submittedName>
        <fullName evidence="1">Uncharacterized protein</fullName>
    </submittedName>
</protein>
<organism evidence="1 2">
    <name type="scientific">Acorus calamus</name>
    <name type="common">Sweet flag</name>
    <dbReference type="NCBI Taxonomy" id="4465"/>
    <lineage>
        <taxon>Eukaryota</taxon>
        <taxon>Viridiplantae</taxon>
        <taxon>Streptophyta</taxon>
        <taxon>Embryophyta</taxon>
        <taxon>Tracheophyta</taxon>
        <taxon>Spermatophyta</taxon>
        <taxon>Magnoliopsida</taxon>
        <taxon>Liliopsida</taxon>
        <taxon>Acoraceae</taxon>
        <taxon>Acorus</taxon>
    </lineage>
</organism>
<dbReference type="EMBL" id="JAUJYO010000021">
    <property type="protein sequence ID" value="KAK1283459.1"/>
    <property type="molecule type" value="Genomic_DNA"/>
</dbReference>
<dbReference type="Proteomes" id="UP001180020">
    <property type="component" value="Unassembled WGS sequence"/>
</dbReference>
<sequence length="102" mass="11250">MVFNYDRTNTFNEEYCYHPINNSAPSSSNSPIESVVEVGVTNSGSGPVHLRKRNAKPRSPVWEDFFKLEKEGKDIATWKRFGVGQGGGYLKLAAQDGAATPK</sequence>
<gene>
    <name evidence="1" type="ORF">QJS10_CPB21g01185</name>
</gene>
<dbReference type="AlphaFoldDB" id="A0AAV9C557"/>
<keyword evidence="2" id="KW-1185">Reference proteome</keyword>
<reference evidence="1" key="1">
    <citation type="journal article" date="2023" name="Nat. Commun.">
        <title>Diploid and tetraploid genomes of Acorus and the evolution of monocots.</title>
        <authorList>
            <person name="Ma L."/>
            <person name="Liu K.W."/>
            <person name="Li Z."/>
            <person name="Hsiao Y.Y."/>
            <person name="Qi Y."/>
            <person name="Fu T."/>
            <person name="Tang G.D."/>
            <person name="Zhang D."/>
            <person name="Sun W.H."/>
            <person name="Liu D.K."/>
            <person name="Li Y."/>
            <person name="Chen G.Z."/>
            <person name="Liu X.D."/>
            <person name="Liao X.Y."/>
            <person name="Jiang Y.T."/>
            <person name="Yu X."/>
            <person name="Hao Y."/>
            <person name="Huang J."/>
            <person name="Zhao X.W."/>
            <person name="Ke S."/>
            <person name="Chen Y.Y."/>
            <person name="Wu W.L."/>
            <person name="Hsu J.L."/>
            <person name="Lin Y.F."/>
            <person name="Huang M.D."/>
            <person name="Li C.Y."/>
            <person name="Huang L."/>
            <person name="Wang Z.W."/>
            <person name="Zhao X."/>
            <person name="Zhong W.Y."/>
            <person name="Peng D.H."/>
            <person name="Ahmad S."/>
            <person name="Lan S."/>
            <person name="Zhang J.S."/>
            <person name="Tsai W.C."/>
            <person name="Van de Peer Y."/>
            <person name="Liu Z.J."/>
        </authorList>
    </citation>
    <scope>NUCLEOTIDE SEQUENCE</scope>
    <source>
        <strain evidence="1">CP</strain>
    </source>
</reference>
<evidence type="ECO:0000313" key="1">
    <source>
        <dbReference type="EMBL" id="KAK1283459.1"/>
    </source>
</evidence>
<accession>A0AAV9C557</accession>
<name>A0AAV9C557_ACOCL</name>
<evidence type="ECO:0000313" key="2">
    <source>
        <dbReference type="Proteomes" id="UP001180020"/>
    </source>
</evidence>
<reference evidence="1" key="2">
    <citation type="submission" date="2023-06" db="EMBL/GenBank/DDBJ databases">
        <authorList>
            <person name="Ma L."/>
            <person name="Liu K.-W."/>
            <person name="Li Z."/>
            <person name="Hsiao Y.-Y."/>
            <person name="Qi Y."/>
            <person name="Fu T."/>
            <person name="Tang G."/>
            <person name="Zhang D."/>
            <person name="Sun W.-H."/>
            <person name="Liu D.-K."/>
            <person name="Li Y."/>
            <person name="Chen G.-Z."/>
            <person name="Liu X.-D."/>
            <person name="Liao X.-Y."/>
            <person name="Jiang Y.-T."/>
            <person name="Yu X."/>
            <person name="Hao Y."/>
            <person name="Huang J."/>
            <person name="Zhao X.-W."/>
            <person name="Ke S."/>
            <person name="Chen Y.-Y."/>
            <person name="Wu W.-L."/>
            <person name="Hsu J.-L."/>
            <person name="Lin Y.-F."/>
            <person name="Huang M.-D."/>
            <person name="Li C.-Y."/>
            <person name="Huang L."/>
            <person name="Wang Z.-W."/>
            <person name="Zhao X."/>
            <person name="Zhong W.-Y."/>
            <person name="Peng D.-H."/>
            <person name="Ahmad S."/>
            <person name="Lan S."/>
            <person name="Zhang J.-S."/>
            <person name="Tsai W.-C."/>
            <person name="Van De Peer Y."/>
            <person name="Liu Z.-J."/>
        </authorList>
    </citation>
    <scope>NUCLEOTIDE SEQUENCE</scope>
    <source>
        <strain evidence="1">CP</strain>
        <tissue evidence="1">Leaves</tissue>
    </source>
</reference>
<proteinExistence type="predicted"/>
<comment type="caution">
    <text evidence="1">The sequence shown here is derived from an EMBL/GenBank/DDBJ whole genome shotgun (WGS) entry which is preliminary data.</text>
</comment>